<dbReference type="EMBL" id="KZ821221">
    <property type="protein sequence ID" value="PYH48475.1"/>
    <property type="molecule type" value="Genomic_DNA"/>
</dbReference>
<reference evidence="1 2" key="1">
    <citation type="submission" date="2016-12" db="EMBL/GenBank/DDBJ databases">
        <title>The genomes of Aspergillus section Nigri reveals drivers in fungal speciation.</title>
        <authorList>
            <consortium name="DOE Joint Genome Institute"/>
            <person name="Vesth T.C."/>
            <person name="Nybo J."/>
            <person name="Theobald S."/>
            <person name="Brandl J."/>
            <person name="Frisvad J.C."/>
            <person name="Nielsen K.F."/>
            <person name="Lyhne E.K."/>
            <person name="Kogle M.E."/>
            <person name="Kuo A."/>
            <person name="Riley R."/>
            <person name="Clum A."/>
            <person name="Nolan M."/>
            <person name="Lipzen A."/>
            <person name="Salamov A."/>
            <person name="Henrissat B."/>
            <person name="Wiebenga A."/>
            <person name="De Vries R.P."/>
            <person name="Grigoriev I.V."/>
            <person name="Mortensen U.H."/>
            <person name="Andersen M.R."/>
            <person name="Baker S.E."/>
        </authorList>
    </citation>
    <scope>NUCLEOTIDE SEQUENCE [LARGE SCALE GENOMIC DNA]</scope>
    <source>
        <strain evidence="1 2">JOP 1030-1</strain>
    </source>
</reference>
<keyword evidence="2" id="KW-1185">Reference proteome</keyword>
<protein>
    <submittedName>
        <fullName evidence="1">Uncharacterized protein</fullName>
    </submittedName>
</protein>
<organism evidence="1 2">
    <name type="scientific">Aspergillus saccharolyticus JOP 1030-1</name>
    <dbReference type="NCBI Taxonomy" id="1450539"/>
    <lineage>
        <taxon>Eukaryota</taxon>
        <taxon>Fungi</taxon>
        <taxon>Dikarya</taxon>
        <taxon>Ascomycota</taxon>
        <taxon>Pezizomycotina</taxon>
        <taxon>Eurotiomycetes</taxon>
        <taxon>Eurotiomycetidae</taxon>
        <taxon>Eurotiales</taxon>
        <taxon>Aspergillaceae</taxon>
        <taxon>Aspergillus</taxon>
        <taxon>Aspergillus subgen. Circumdati</taxon>
    </lineage>
</organism>
<dbReference type="Proteomes" id="UP000248349">
    <property type="component" value="Unassembled WGS sequence"/>
</dbReference>
<proteinExistence type="predicted"/>
<name>A0A318ZPA1_9EURO</name>
<evidence type="ECO:0000313" key="1">
    <source>
        <dbReference type="EMBL" id="PYH48475.1"/>
    </source>
</evidence>
<dbReference type="RefSeq" id="XP_025434457.1">
    <property type="nucleotide sequence ID" value="XM_025577162.1"/>
</dbReference>
<evidence type="ECO:0000313" key="2">
    <source>
        <dbReference type="Proteomes" id="UP000248349"/>
    </source>
</evidence>
<accession>A0A318ZPA1</accession>
<dbReference type="GeneID" id="37078391"/>
<sequence>MSATDRVQAPAQLPWDPNCTRFTTHEEMLKIPGAPKDAAWVYGGRIRIRREGGRLKHGKRVG</sequence>
<gene>
    <name evidence="1" type="ORF">BP01DRAFT_379666</name>
</gene>
<dbReference type="AlphaFoldDB" id="A0A318ZPA1"/>